<dbReference type="HOGENOM" id="CLU_2645344_0_0_1"/>
<reference evidence="1" key="2">
    <citation type="submission" date="2018-05" db="EMBL/GenBank/DDBJ databases">
        <title>OmerRS3 (Oryza meridionalis Reference Sequence Version 3).</title>
        <authorList>
            <person name="Zhang J."/>
            <person name="Kudrna D."/>
            <person name="Lee S."/>
            <person name="Talag J."/>
            <person name="Welchert J."/>
            <person name="Wing R.A."/>
        </authorList>
    </citation>
    <scope>NUCLEOTIDE SEQUENCE [LARGE SCALE GENOMIC DNA]</scope>
    <source>
        <strain evidence="1">OR44</strain>
    </source>
</reference>
<reference evidence="1" key="1">
    <citation type="submission" date="2015-04" db="UniProtKB">
        <authorList>
            <consortium name="EnsemblPlants"/>
        </authorList>
    </citation>
    <scope>IDENTIFICATION</scope>
</reference>
<name>A0A0E0F9R3_9ORYZ</name>
<keyword evidence="2" id="KW-1185">Reference proteome</keyword>
<sequence>SWPLPACGCSEKVRSPFGLLRENNARTGGADFDVDADSLLHARRRPEAPPGEGVRLPCSHQLIHGVGRGGCFFHIRA</sequence>
<dbReference type="Proteomes" id="UP000008021">
    <property type="component" value="Chromosome 12"/>
</dbReference>
<dbReference type="Gramene" id="OMERI12G02090.1">
    <property type="protein sequence ID" value="OMERI12G02090.1"/>
    <property type="gene ID" value="OMERI12G02090"/>
</dbReference>
<evidence type="ECO:0000313" key="1">
    <source>
        <dbReference type="EnsemblPlants" id="OMERI12G02090.3"/>
    </source>
</evidence>
<organism evidence="1">
    <name type="scientific">Oryza meridionalis</name>
    <dbReference type="NCBI Taxonomy" id="40149"/>
    <lineage>
        <taxon>Eukaryota</taxon>
        <taxon>Viridiplantae</taxon>
        <taxon>Streptophyta</taxon>
        <taxon>Embryophyta</taxon>
        <taxon>Tracheophyta</taxon>
        <taxon>Spermatophyta</taxon>
        <taxon>Magnoliopsida</taxon>
        <taxon>Liliopsida</taxon>
        <taxon>Poales</taxon>
        <taxon>Poaceae</taxon>
        <taxon>BOP clade</taxon>
        <taxon>Oryzoideae</taxon>
        <taxon>Oryzeae</taxon>
        <taxon>Oryzinae</taxon>
        <taxon>Oryza</taxon>
    </lineage>
</organism>
<dbReference type="EnsemblPlants" id="OMERI12G02090.3">
    <property type="protein sequence ID" value="OMERI12G02090.3"/>
    <property type="gene ID" value="OMERI12G02090"/>
</dbReference>
<dbReference type="Gramene" id="OMERI12G02090.3">
    <property type="protein sequence ID" value="OMERI12G02090.3"/>
    <property type="gene ID" value="OMERI12G02090"/>
</dbReference>
<proteinExistence type="predicted"/>
<accession>A0A0E0F9R3</accession>
<dbReference type="AlphaFoldDB" id="A0A0E0F9R3"/>
<evidence type="ECO:0000313" key="2">
    <source>
        <dbReference type="Proteomes" id="UP000008021"/>
    </source>
</evidence>
<protein>
    <submittedName>
        <fullName evidence="1">Uncharacterized protein</fullName>
    </submittedName>
</protein>
<dbReference type="EnsemblPlants" id="OMERI12G02090.1">
    <property type="protein sequence ID" value="OMERI12G02090.1"/>
    <property type="gene ID" value="OMERI12G02090"/>
</dbReference>